<dbReference type="Gene3D" id="2.40.70.10">
    <property type="entry name" value="Acid Proteases"/>
    <property type="match status" value="1"/>
</dbReference>
<name>A0AA38U6S8_9AGAR</name>
<comment type="caution">
    <text evidence="2">The sequence shown here is derived from an EMBL/GenBank/DDBJ whole genome shotgun (WGS) entry which is preliminary data.</text>
</comment>
<sequence length="529" mass="60240">MSSRSNTRLPDVITLCPPKCGYEDAEVVTVVRNNIMLYNHAPHGYYLTPKTQGGKQYIFKFVKGQDAMKAYNDCLQSQSTFNMSSKYNKPSLSPNRAFNPLPMRTGQQSYTSNSRSNYSPQIQFQSRMADPDNATSSMRPNPVTRYSQNTDNNALLPLEGIRISDDMNPAEIKVYYYVIAYVDDTNPQTKETKFHLPIDTDFNKNLSHLRWPRMVNHPNISQWNTQRQTLKYSGGAYFGVGVILNGWDWYKGEDSERGFKIYNGFDFAVAADKKIVSENYDGNIGLAPKHQNILSFGPWFPFQLPSNPEANFSPPIPAISNNDSLRPETWTFKLLRIGISVNSGGSNNFSWINMDNSATNSSRVDQGINVTIDTGSPFAVLPDYVISKILSDDNWLGLSTRDTNGRLDITQTIYKKLNDQTICFEFQGEGTQLVPVYVQAYRFLLWYPTLGDQHRDPFYRCAIKGTQRKKNVLGQSFFWGAIVKHVNPTRMRKAPYVQIMPNGNFYDEKGNLVWQKDMVLKSSPPRFSN</sequence>
<evidence type="ECO:0000313" key="3">
    <source>
        <dbReference type="Proteomes" id="UP001163846"/>
    </source>
</evidence>
<feature type="compositionally biased region" description="Polar residues" evidence="1">
    <location>
        <begin position="133"/>
        <end position="150"/>
    </location>
</feature>
<protein>
    <submittedName>
        <fullName evidence="2">Uncharacterized protein</fullName>
    </submittedName>
</protein>
<feature type="region of interest" description="Disordered" evidence="1">
    <location>
        <begin position="127"/>
        <end position="150"/>
    </location>
</feature>
<organism evidence="2 3">
    <name type="scientific">Lentinula raphanica</name>
    <dbReference type="NCBI Taxonomy" id="153919"/>
    <lineage>
        <taxon>Eukaryota</taxon>
        <taxon>Fungi</taxon>
        <taxon>Dikarya</taxon>
        <taxon>Basidiomycota</taxon>
        <taxon>Agaricomycotina</taxon>
        <taxon>Agaricomycetes</taxon>
        <taxon>Agaricomycetidae</taxon>
        <taxon>Agaricales</taxon>
        <taxon>Marasmiineae</taxon>
        <taxon>Omphalotaceae</taxon>
        <taxon>Lentinula</taxon>
    </lineage>
</organism>
<reference evidence="2" key="1">
    <citation type="submission" date="2022-08" db="EMBL/GenBank/DDBJ databases">
        <authorList>
            <consortium name="DOE Joint Genome Institute"/>
            <person name="Min B."/>
            <person name="Riley R."/>
            <person name="Sierra-Patev S."/>
            <person name="Naranjo-Ortiz M."/>
            <person name="Looney B."/>
            <person name="Konkel Z."/>
            <person name="Slot J.C."/>
            <person name="Sakamoto Y."/>
            <person name="Steenwyk J.L."/>
            <person name="Rokas A."/>
            <person name="Carro J."/>
            <person name="Camarero S."/>
            <person name="Ferreira P."/>
            <person name="Molpeceres G."/>
            <person name="Ruiz-Duenas F.J."/>
            <person name="Serrano A."/>
            <person name="Henrissat B."/>
            <person name="Drula E."/>
            <person name="Hughes K.W."/>
            <person name="Mata J.L."/>
            <person name="Ishikawa N.K."/>
            <person name="Vargas-Isla R."/>
            <person name="Ushijima S."/>
            <person name="Smith C.A."/>
            <person name="Ahrendt S."/>
            <person name="Andreopoulos W."/>
            <person name="He G."/>
            <person name="Labutti K."/>
            <person name="Lipzen A."/>
            <person name="Ng V."/>
            <person name="Sandor L."/>
            <person name="Barry K."/>
            <person name="Martinez A.T."/>
            <person name="Xiao Y."/>
            <person name="Gibbons J.G."/>
            <person name="Terashima K."/>
            <person name="Hibbett D.S."/>
            <person name="Grigoriev I.V."/>
        </authorList>
    </citation>
    <scope>NUCLEOTIDE SEQUENCE</scope>
    <source>
        <strain evidence="2">TFB9207</strain>
    </source>
</reference>
<dbReference type="Proteomes" id="UP001163846">
    <property type="component" value="Unassembled WGS sequence"/>
</dbReference>
<evidence type="ECO:0000313" key="2">
    <source>
        <dbReference type="EMBL" id="KAJ3833412.1"/>
    </source>
</evidence>
<gene>
    <name evidence="2" type="ORF">F5878DRAFT_645956</name>
</gene>
<dbReference type="SUPFAM" id="SSF50630">
    <property type="entry name" value="Acid proteases"/>
    <property type="match status" value="1"/>
</dbReference>
<evidence type="ECO:0000256" key="1">
    <source>
        <dbReference type="SAM" id="MobiDB-lite"/>
    </source>
</evidence>
<accession>A0AA38U6S8</accession>
<dbReference type="EMBL" id="MU806701">
    <property type="protein sequence ID" value="KAJ3833412.1"/>
    <property type="molecule type" value="Genomic_DNA"/>
</dbReference>
<proteinExistence type="predicted"/>
<keyword evidence="3" id="KW-1185">Reference proteome</keyword>
<dbReference type="AlphaFoldDB" id="A0AA38U6S8"/>
<dbReference type="InterPro" id="IPR021109">
    <property type="entry name" value="Peptidase_aspartic_dom_sf"/>
</dbReference>